<organism evidence="2 3">
    <name type="scientific">Frankia casuarinae (strain DSM 45818 / CECT 9043 / HFP020203 / CcI3)</name>
    <dbReference type="NCBI Taxonomy" id="106370"/>
    <lineage>
        <taxon>Bacteria</taxon>
        <taxon>Bacillati</taxon>
        <taxon>Actinomycetota</taxon>
        <taxon>Actinomycetes</taxon>
        <taxon>Frankiales</taxon>
        <taxon>Frankiaceae</taxon>
        <taxon>Frankia</taxon>
    </lineage>
</organism>
<dbReference type="Proteomes" id="UP000001937">
    <property type="component" value="Chromosome"/>
</dbReference>
<feature type="region of interest" description="Disordered" evidence="1">
    <location>
        <begin position="133"/>
        <end position="187"/>
    </location>
</feature>
<dbReference type="KEGG" id="fra:Francci3_3956"/>
<feature type="compositionally biased region" description="Basic residues" evidence="1">
    <location>
        <begin position="165"/>
        <end position="177"/>
    </location>
</feature>
<evidence type="ECO:0000313" key="2">
    <source>
        <dbReference type="EMBL" id="ABD13306.1"/>
    </source>
</evidence>
<feature type="compositionally biased region" description="Basic residues" evidence="1">
    <location>
        <begin position="8"/>
        <end position="36"/>
    </location>
</feature>
<gene>
    <name evidence="2" type="ordered locus">Francci3_3956</name>
</gene>
<proteinExistence type="predicted"/>
<dbReference type="AlphaFoldDB" id="Q2J5Y6"/>
<dbReference type="EMBL" id="CP000249">
    <property type="protein sequence ID" value="ABD13306.1"/>
    <property type="molecule type" value="Genomic_DNA"/>
</dbReference>
<accession>Q2J5Y6</accession>
<feature type="region of interest" description="Disordered" evidence="1">
    <location>
        <begin position="60"/>
        <end position="85"/>
    </location>
</feature>
<evidence type="ECO:0000256" key="1">
    <source>
        <dbReference type="SAM" id="MobiDB-lite"/>
    </source>
</evidence>
<name>Q2J5Y6_FRACC</name>
<dbReference type="HOGENOM" id="CLU_1445708_0_0_11"/>
<evidence type="ECO:0000313" key="3">
    <source>
        <dbReference type="Proteomes" id="UP000001937"/>
    </source>
</evidence>
<protein>
    <submittedName>
        <fullName evidence="2">Uncharacterized protein</fullName>
    </submittedName>
</protein>
<sequence length="187" mass="21080">MTPAADRRSRHPHLRHPHLRHPRTRHPRTGRPRTGRPRTDYRRVRPLRTRQVRIRNCQITDDDVDPGTAGFDHQHRGAHPGGELTEPFPVPAHDLHQDPVRPYPYPLHPAARKVGRDLGRGTRPAVRNTVTILVPDRRADEPDDTGTGQHGPGHGIRVPGEPAHRPGRCRVRAHSTRRGSSDSSSPM</sequence>
<keyword evidence="3" id="KW-1185">Reference proteome</keyword>
<reference evidence="2 3" key="1">
    <citation type="journal article" date="2007" name="Genome Res.">
        <title>Genome characteristics of facultatively symbiotic Frankia sp. strains reflect host range and host plant biogeography.</title>
        <authorList>
            <person name="Normand P."/>
            <person name="Lapierre P."/>
            <person name="Tisa L.S."/>
            <person name="Gogarten J.P."/>
            <person name="Alloisio N."/>
            <person name="Bagnarol E."/>
            <person name="Bassi C.A."/>
            <person name="Berry A.M."/>
            <person name="Bickhart D.M."/>
            <person name="Choisne N."/>
            <person name="Couloux A."/>
            <person name="Cournoyer B."/>
            <person name="Cruveiller S."/>
            <person name="Daubin V."/>
            <person name="Demange N."/>
            <person name="Francino M.P."/>
            <person name="Goltsman E."/>
            <person name="Huang Y."/>
            <person name="Kopp O.R."/>
            <person name="Labarre L."/>
            <person name="Lapidus A."/>
            <person name="Lavire C."/>
            <person name="Marechal J."/>
            <person name="Martinez M."/>
            <person name="Mastronunzio J.E."/>
            <person name="Mullin B.C."/>
            <person name="Niemann J."/>
            <person name="Pujic P."/>
            <person name="Rawnsley T."/>
            <person name="Rouy Z."/>
            <person name="Schenowitz C."/>
            <person name="Sellstedt A."/>
            <person name="Tavares F."/>
            <person name="Tomkins J.P."/>
            <person name="Vallenet D."/>
            <person name="Valverde C."/>
            <person name="Wall L.G."/>
            <person name="Wang Y."/>
            <person name="Medigue C."/>
            <person name="Benson D.R."/>
        </authorList>
    </citation>
    <scope>NUCLEOTIDE SEQUENCE [LARGE SCALE GENOMIC DNA]</scope>
    <source>
        <strain evidence="3">DSM 45818 / CECT 9043 / CcI3</strain>
    </source>
</reference>
<feature type="region of interest" description="Disordered" evidence="1">
    <location>
        <begin position="1"/>
        <end position="41"/>
    </location>
</feature>